<organism evidence="26 27">
    <name type="scientific">Gordonia pseudamarae</name>
    <dbReference type="NCBI Taxonomy" id="2831662"/>
    <lineage>
        <taxon>Bacteria</taxon>
        <taxon>Bacillati</taxon>
        <taxon>Actinomycetota</taxon>
        <taxon>Actinomycetes</taxon>
        <taxon>Mycobacteriales</taxon>
        <taxon>Gordoniaceae</taxon>
        <taxon>Gordonia</taxon>
    </lineage>
</organism>
<keyword evidence="27" id="KW-1185">Reference proteome</keyword>
<keyword evidence="5" id="KW-0963">Cytoplasm</keyword>
<evidence type="ECO:0000256" key="9">
    <source>
        <dbReference type="ARBA" id="ARBA00022946"/>
    </source>
</evidence>
<keyword evidence="9" id="KW-0809">Transit peptide</keyword>
<evidence type="ECO:0000256" key="1">
    <source>
        <dbReference type="ARBA" id="ARBA00004170"/>
    </source>
</evidence>
<dbReference type="EMBL" id="CP045809">
    <property type="protein sequence ID" value="QHN36639.1"/>
    <property type="molecule type" value="Genomic_DNA"/>
</dbReference>
<comment type="catalytic activity">
    <reaction evidence="23">
        <text>tetradecanoyl-CoA + H2O = tetradecanoate + CoA + H(+)</text>
        <dbReference type="Rhea" id="RHEA:40119"/>
        <dbReference type="ChEBI" id="CHEBI:15377"/>
        <dbReference type="ChEBI" id="CHEBI:15378"/>
        <dbReference type="ChEBI" id="CHEBI:30807"/>
        <dbReference type="ChEBI" id="CHEBI:57287"/>
        <dbReference type="ChEBI" id="CHEBI:57385"/>
    </reaction>
    <physiologicalReaction direction="left-to-right" evidence="23">
        <dbReference type="Rhea" id="RHEA:40120"/>
    </physiologicalReaction>
</comment>
<dbReference type="RefSeq" id="WP_213244905.1">
    <property type="nucleotide sequence ID" value="NZ_CP045806.1"/>
</dbReference>
<evidence type="ECO:0000256" key="24">
    <source>
        <dbReference type="SAM" id="MobiDB-lite"/>
    </source>
</evidence>
<dbReference type="EC" id="3.1.2.2" evidence="16"/>
<evidence type="ECO:0000256" key="21">
    <source>
        <dbReference type="ARBA" id="ARBA00047969"/>
    </source>
</evidence>
<evidence type="ECO:0000256" key="11">
    <source>
        <dbReference type="ARBA" id="ARBA00023136"/>
    </source>
</evidence>
<evidence type="ECO:0000256" key="15">
    <source>
        <dbReference type="ARBA" id="ARBA00038456"/>
    </source>
</evidence>
<evidence type="ECO:0000256" key="10">
    <source>
        <dbReference type="ARBA" id="ARBA00023098"/>
    </source>
</evidence>
<accession>A0ABX6IL60</accession>
<evidence type="ECO:0000256" key="18">
    <source>
        <dbReference type="ARBA" id="ARBA00043210"/>
    </source>
</evidence>
<dbReference type="Gene3D" id="3.10.129.10">
    <property type="entry name" value="Hotdog Thioesterase"/>
    <property type="match status" value="1"/>
</dbReference>
<dbReference type="Pfam" id="PF03061">
    <property type="entry name" value="4HBT"/>
    <property type="match status" value="1"/>
</dbReference>
<keyword evidence="4" id="KW-1003">Cell membrane</keyword>
<evidence type="ECO:0000256" key="16">
    <source>
        <dbReference type="ARBA" id="ARBA00038848"/>
    </source>
</evidence>
<evidence type="ECO:0000256" key="19">
    <source>
        <dbReference type="ARBA" id="ARBA00047588"/>
    </source>
</evidence>
<keyword evidence="8" id="KW-0276">Fatty acid metabolism</keyword>
<name>A0ABX6IL60_9ACTN</name>
<comment type="catalytic activity">
    <reaction evidence="19">
        <text>octanoyl-CoA + H2O = octanoate + CoA + H(+)</text>
        <dbReference type="Rhea" id="RHEA:30143"/>
        <dbReference type="ChEBI" id="CHEBI:15377"/>
        <dbReference type="ChEBI" id="CHEBI:15378"/>
        <dbReference type="ChEBI" id="CHEBI:25646"/>
        <dbReference type="ChEBI" id="CHEBI:57287"/>
        <dbReference type="ChEBI" id="CHEBI:57386"/>
    </reaction>
    <physiologicalReaction direction="left-to-right" evidence="19">
        <dbReference type="Rhea" id="RHEA:30144"/>
    </physiologicalReaction>
</comment>
<comment type="catalytic activity">
    <reaction evidence="14">
        <text>(9Z)-octadecenoyl-CoA + H2O = (9Z)-octadecenoate + CoA + H(+)</text>
        <dbReference type="Rhea" id="RHEA:40139"/>
        <dbReference type="ChEBI" id="CHEBI:15377"/>
        <dbReference type="ChEBI" id="CHEBI:15378"/>
        <dbReference type="ChEBI" id="CHEBI:30823"/>
        <dbReference type="ChEBI" id="CHEBI:57287"/>
        <dbReference type="ChEBI" id="CHEBI:57387"/>
    </reaction>
    <physiologicalReaction direction="left-to-right" evidence="14">
        <dbReference type="Rhea" id="RHEA:40140"/>
    </physiologicalReaction>
</comment>
<evidence type="ECO:0000256" key="6">
    <source>
        <dbReference type="ARBA" id="ARBA00022703"/>
    </source>
</evidence>
<evidence type="ECO:0000313" key="26">
    <source>
        <dbReference type="EMBL" id="QHN36639.1"/>
    </source>
</evidence>
<dbReference type="PANTHER" id="PTHR12418">
    <property type="entry name" value="ACYL-COENZYME A THIOESTERASE THEM4"/>
    <property type="match status" value="1"/>
</dbReference>
<dbReference type="Proteomes" id="UP001059836">
    <property type="component" value="Chromosome"/>
</dbReference>
<dbReference type="InterPro" id="IPR029069">
    <property type="entry name" value="HotDog_dom_sf"/>
</dbReference>
<evidence type="ECO:0000256" key="5">
    <source>
        <dbReference type="ARBA" id="ARBA00022490"/>
    </source>
</evidence>
<dbReference type="InterPro" id="IPR006683">
    <property type="entry name" value="Thioestr_dom"/>
</dbReference>
<evidence type="ECO:0000256" key="2">
    <source>
        <dbReference type="ARBA" id="ARBA00004496"/>
    </source>
</evidence>
<keyword evidence="12" id="KW-0966">Cell projection</keyword>
<comment type="catalytic activity">
    <reaction evidence="22">
        <text>dodecanoyl-CoA + H2O = dodecanoate + CoA + H(+)</text>
        <dbReference type="Rhea" id="RHEA:30135"/>
        <dbReference type="ChEBI" id="CHEBI:15377"/>
        <dbReference type="ChEBI" id="CHEBI:15378"/>
        <dbReference type="ChEBI" id="CHEBI:18262"/>
        <dbReference type="ChEBI" id="CHEBI:57287"/>
        <dbReference type="ChEBI" id="CHEBI:57375"/>
    </reaction>
    <physiologicalReaction direction="left-to-right" evidence="22">
        <dbReference type="Rhea" id="RHEA:30136"/>
    </physiologicalReaction>
</comment>
<keyword evidence="7" id="KW-0378">Hydrolase</keyword>
<proteinExistence type="inferred from homology"/>
<dbReference type="PANTHER" id="PTHR12418:SF19">
    <property type="entry name" value="ACYL-COENZYME A THIOESTERASE THEM4"/>
    <property type="match status" value="1"/>
</dbReference>
<evidence type="ECO:0000256" key="12">
    <source>
        <dbReference type="ARBA" id="ARBA00023273"/>
    </source>
</evidence>
<keyword evidence="10" id="KW-0443">Lipid metabolism</keyword>
<comment type="similarity">
    <text evidence="15">Belongs to the THEM4/THEM5 thioesterase family.</text>
</comment>
<reference evidence="26" key="1">
    <citation type="journal article" date="2021" name="Nat. Microbiol.">
        <title>Cocultivation of an ultrasmall environmental parasitic bacterium with lytic ability against bacteria associated with wastewater foams.</title>
        <authorList>
            <person name="Batinovic S."/>
            <person name="Rose J.J.A."/>
            <person name="Ratcliffe J."/>
            <person name="Seviour R.J."/>
            <person name="Petrovski S."/>
        </authorList>
    </citation>
    <scope>NUCLEOTIDE SEQUENCE</scope>
    <source>
        <strain evidence="26">CON9</strain>
    </source>
</reference>
<keyword evidence="11" id="KW-0472">Membrane</keyword>
<evidence type="ECO:0000256" key="3">
    <source>
        <dbReference type="ARBA" id="ARBA00004632"/>
    </source>
</evidence>
<evidence type="ECO:0000256" key="14">
    <source>
        <dbReference type="ARBA" id="ARBA00037002"/>
    </source>
</evidence>
<comment type="subcellular location">
    <subcellularLocation>
        <location evidence="3">Cell projection</location>
        <location evidence="3">Ruffle membrane</location>
    </subcellularLocation>
    <subcellularLocation>
        <location evidence="2">Cytoplasm</location>
    </subcellularLocation>
    <subcellularLocation>
        <location evidence="1">Membrane</location>
        <topology evidence="1">Peripheral membrane protein</topology>
    </subcellularLocation>
</comment>
<evidence type="ECO:0000256" key="7">
    <source>
        <dbReference type="ARBA" id="ARBA00022801"/>
    </source>
</evidence>
<feature type="region of interest" description="Disordered" evidence="24">
    <location>
        <begin position="1"/>
        <end position="27"/>
    </location>
</feature>
<evidence type="ECO:0000313" key="27">
    <source>
        <dbReference type="Proteomes" id="UP001059836"/>
    </source>
</evidence>
<dbReference type="SUPFAM" id="SSF54637">
    <property type="entry name" value="Thioesterase/thiol ester dehydrase-isomerase"/>
    <property type="match status" value="1"/>
</dbReference>
<dbReference type="CDD" id="cd03443">
    <property type="entry name" value="PaaI_thioesterase"/>
    <property type="match status" value="1"/>
</dbReference>
<evidence type="ECO:0000256" key="22">
    <source>
        <dbReference type="ARBA" id="ARBA00048074"/>
    </source>
</evidence>
<evidence type="ECO:0000256" key="20">
    <source>
        <dbReference type="ARBA" id="ARBA00047734"/>
    </source>
</evidence>
<comment type="catalytic activity">
    <reaction evidence="21">
        <text>decanoyl-CoA + H2O = decanoate + CoA + H(+)</text>
        <dbReference type="Rhea" id="RHEA:40059"/>
        <dbReference type="ChEBI" id="CHEBI:15377"/>
        <dbReference type="ChEBI" id="CHEBI:15378"/>
        <dbReference type="ChEBI" id="CHEBI:27689"/>
        <dbReference type="ChEBI" id="CHEBI:57287"/>
        <dbReference type="ChEBI" id="CHEBI:61430"/>
    </reaction>
    <physiologicalReaction direction="left-to-right" evidence="21">
        <dbReference type="Rhea" id="RHEA:40060"/>
    </physiologicalReaction>
</comment>
<evidence type="ECO:0000256" key="8">
    <source>
        <dbReference type="ARBA" id="ARBA00022832"/>
    </source>
</evidence>
<sequence>MRSEFVVPTDLDTATRHPRAAAPGEPVGEHNPVCYGCGSRAPHGLNLRTIAGDGLTVWADMAVTPWMEGGPGVIHGGILSTAFDEVMGAIPKLLGANAVTVHLEIDYGKPVSVGSTVRLHAELLGVQRRKIFTKAVAHLGDPNDSLAIAHAVFVTIKGREHFSDYVENSRAADEYRPHFTP</sequence>
<evidence type="ECO:0000256" key="17">
    <source>
        <dbReference type="ARBA" id="ARBA00040123"/>
    </source>
</evidence>
<evidence type="ECO:0000256" key="4">
    <source>
        <dbReference type="ARBA" id="ARBA00022475"/>
    </source>
</evidence>
<feature type="domain" description="Thioesterase" evidence="25">
    <location>
        <begin position="72"/>
        <end position="141"/>
    </location>
</feature>
<protein>
    <recommendedName>
        <fullName evidence="17">Acyl-coenzyme A thioesterase THEM4</fullName>
        <ecNumber evidence="16">3.1.2.2</ecNumber>
    </recommendedName>
    <alternativeName>
        <fullName evidence="18">Thioesterase superfamily member 4</fullName>
    </alternativeName>
</protein>
<evidence type="ECO:0000256" key="13">
    <source>
        <dbReference type="ARBA" id="ARBA00035852"/>
    </source>
</evidence>
<keyword evidence="6" id="KW-0053">Apoptosis</keyword>
<gene>
    <name evidence="26" type="ORF">GII31_18785</name>
</gene>
<dbReference type="InterPro" id="IPR052365">
    <property type="entry name" value="THEM4/THEM5_acyl-CoA_thioest"/>
</dbReference>
<evidence type="ECO:0000259" key="25">
    <source>
        <dbReference type="Pfam" id="PF03061"/>
    </source>
</evidence>
<comment type="catalytic activity">
    <reaction evidence="13">
        <text>(5Z,8Z,11Z,14Z)-eicosatetraenoyl-CoA + H2O = (5Z,8Z,11Z,14Z)-eicosatetraenoate + CoA + H(+)</text>
        <dbReference type="Rhea" id="RHEA:40151"/>
        <dbReference type="ChEBI" id="CHEBI:15377"/>
        <dbReference type="ChEBI" id="CHEBI:15378"/>
        <dbReference type="ChEBI" id="CHEBI:32395"/>
        <dbReference type="ChEBI" id="CHEBI:57287"/>
        <dbReference type="ChEBI" id="CHEBI:57368"/>
    </reaction>
    <physiologicalReaction direction="left-to-right" evidence="13">
        <dbReference type="Rhea" id="RHEA:40152"/>
    </physiologicalReaction>
</comment>
<evidence type="ECO:0000256" key="23">
    <source>
        <dbReference type="ARBA" id="ARBA00048180"/>
    </source>
</evidence>
<comment type="catalytic activity">
    <reaction evidence="20">
        <text>hexadecanoyl-CoA + H2O = hexadecanoate + CoA + H(+)</text>
        <dbReference type="Rhea" id="RHEA:16645"/>
        <dbReference type="ChEBI" id="CHEBI:7896"/>
        <dbReference type="ChEBI" id="CHEBI:15377"/>
        <dbReference type="ChEBI" id="CHEBI:15378"/>
        <dbReference type="ChEBI" id="CHEBI:57287"/>
        <dbReference type="ChEBI" id="CHEBI:57379"/>
        <dbReference type="EC" id="3.1.2.2"/>
    </reaction>
    <physiologicalReaction direction="left-to-right" evidence="20">
        <dbReference type="Rhea" id="RHEA:16646"/>
    </physiologicalReaction>
</comment>